<dbReference type="EMBL" id="WHVB01000029">
    <property type="protein sequence ID" value="KAF8469318.1"/>
    <property type="molecule type" value="Genomic_DNA"/>
</dbReference>
<name>A0A9P5JYC1_9AGAM</name>
<evidence type="ECO:0000313" key="2">
    <source>
        <dbReference type="Proteomes" id="UP000759537"/>
    </source>
</evidence>
<sequence length="140" mass="14761">MRASHSIRPTTCITPYSPLSGNWGLNSLVRGDTNKYVSRHPLTYTCSTYNHNLTASHWTLSNVFSFVAVATGCTNLNIGTIPGLLNPQLYVPFTAPNTSAVGAGGGPVFVSGPNTSFGAAVAPPPVDLTQQNKTFPVRPA</sequence>
<proteinExistence type="predicted"/>
<keyword evidence="2" id="KW-1185">Reference proteome</keyword>
<evidence type="ECO:0000313" key="1">
    <source>
        <dbReference type="EMBL" id="KAF8469318.1"/>
    </source>
</evidence>
<gene>
    <name evidence="1" type="ORF">DFH94DRAFT_697441</name>
</gene>
<reference evidence="1" key="2">
    <citation type="journal article" date="2020" name="Nat. Commun.">
        <title>Large-scale genome sequencing of mycorrhizal fungi provides insights into the early evolution of symbiotic traits.</title>
        <authorList>
            <person name="Miyauchi S."/>
            <person name="Kiss E."/>
            <person name="Kuo A."/>
            <person name="Drula E."/>
            <person name="Kohler A."/>
            <person name="Sanchez-Garcia M."/>
            <person name="Morin E."/>
            <person name="Andreopoulos B."/>
            <person name="Barry K.W."/>
            <person name="Bonito G."/>
            <person name="Buee M."/>
            <person name="Carver A."/>
            <person name="Chen C."/>
            <person name="Cichocki N."/>
            <person name="Clum A."/>
            <person name="Culley D."/>
            <person name="Crous P.W."/>
            <person name="Fauchery L."/>
            <person name="Girlanda M."/>
            <person name="Hayes R.D."/>
            <person name="Keri Z."/>
            <person name="LaButti K."/>
            <person name="Lipzen A."/>
            <person name="Lombard V."/>
            <person name="Magnuson J."/>
            <person name="Maillard F."/>
            <person name="Murat C."/>
            <person name="Nolan M."/>
            <person name="Ohm R.A."/>
            <person name="Pangilinan J."/>
            <person name="Pereira M.F."/>
            <person name="Perotto S."/>
            <person name="Peter M."/>
            <person name="Pfister S."/>
            <person name="Riley R."/>
            <person name="Sitrit Y."/>
            <person name="Stielow J.B."/>
            <person name="Szollosi G."/>
            <person name="Zifcakova L."/>
            <person name="Stursova M."/>
            <person name="Spatafora J.W."/>
            <person name="Tedersoo L."/>
            <person name="Vaario L.M."/>
            <person name="Yamada A."/>
            <person name="Yan M."/>
            <person name="Wang P."/>
            <person name="Xu J."/>
            <person name="Bruns T."/>
            <person name="Baldrian P."/>
            <person name="Vilgalys R."/>
            <person name="Dunand C."/>
            <person name="Henrissat B."/>
            <person name="Grigoriev I.V."/>
            <person name="Hibbett D."/>
            <person name="Nagy L.G."/>
            <person name="Martin F.M."/>
        </authorList>
    </citation>
    <scope>NUCLEOTIDE SEQUENCE</scope>
    <source>
        <strain evidence="1">Prilba</strain>
    </source>
</reference>
<protein>
    <submittedName>
        <fullName evidence="1">Uncharacterized protein</fullName>
    </submittedName>
</protein>
<comment type="caution">
    <text evidence="1">The sequence shown here is derived from an EMBL/GenBank/DDBJ whole genome shotgun (WGS) entry which is preliminary data.</text>
</comment>
<organism evidence="1 2">
    <name type="scientific">Russula ochroleuca</name>
    <dbReference type="NCBI Taxonomy" id="152965"/>
    <lineage>
        <taxon>Eukaryota</taxon>
        <taxon>Fungi</taxon>
        <taxon>Dikarya</taxon>
        <taxon>Basidiomycota</taxon>
        <taxon>Agaricomycotina</taxon>
        <taxon>Agaricomycetes</taxon>
        <taxon>Russulales</taxon>
        <taxon>Russulaceae</taxon>
        <taxon>Russula</taxon>
    </lineage>
</organism>
<dbReference type="OrthoDB" id="3261860at2759"/>
<dbReference type="Proteomes" id="UP000759537">
    <property type="component" value="Unassembled WGS sequence"/>
</dbReference>
<accession>A0A9P5JYC1</accession>
<reference evidence="1" key="1">
    <citation type="submission" date="2019-10" db="EMBL/GenBank/DDBJ databases">
        <authorList>
            <consortium name="DOE Joint Genome Institute"/>
            <person name="Kuo A."/>
            <person name="Miyauchi S."/>
            <person name="Kiss E."/>
            <person name="Drula E."/>
            <person name="Kohler A."/>
            <person name="Sanchez-Garcia M."/>
            <person name="Andreopoulos B."/>
            <person name="Barry K.W."/>
            <person name="Bonito G."/>
            <person name="Buee M."/>
            <person name="Carver A."/>
            <person name="Chen C."/>
            <person name="Cichocki N."/>
            <person name="Clum A."/>
            <person name="Culley D."/>
            <person name="Crous P.W."/>
            <person name="Fauchery L."/>
            <person name="Girlanda M."/>
            <person name="Hayes R."/>
            <person name="Keri Z."/>
            <person name="LaButti K."/>
            <person name="Lipzen A."/>
            <person name="Lombard V."/>
            <person name="Magnuson J."/>
            <person name="Maillard F."/>
            <person name="Morin E."/>
            <person name="Murat C."/>
            <person name="Nolan M."/>
            <person name="Ohm R."/>
            <person name="Pangilinan J."/>
            <person name="Pereira M."/>
            <person name="Perotto S."/>
            <person name="Peter M."/>
            <person name="Riley R."/>
            <person name="Sitrit Y."/>
            <person name="Stielow B."/>
            <person name="Szollosi G."/>
            <person name="Zifcakova L."/>
            <person name="Stursova M."/>
            <person name="Spatafora J.W."/>
            <person name="Tedersoo L."/>
            <person name="Vaario L.-M."/>
            <person name="Yamada A."/>
            <person name="Yan M."/>
            <person name="Wang P."/>
            <person name="Xu J."/>
            <person name="Bruns T."/>
            <person name="Baldrian P."/>
            <person name="Vilgalys R."/>
            <person name="Henrissat B."/>
            <person name="Grigoriev I.V."/>
            <person name="Hibbett D."/>
            <person name="Nagy L.G."/>
            <person name="Martin F.M."/>
        </authorList>
    </citation>
    <scope>NUCLEOTIDE SEQUENCE</scope>
    <source>
        <strain evidence="1">Prilba</strain>
    </source>
</reference>
<dbReference type="AlphaFoldDB" id="A0A9P5JYC1"/>